<keyword evidence="4 8" id="KW-0418">Kinase</keyword>
<proteinExistence type="inferred from homology"/>
<dbReference type="RefSeq" id="WP_098461205.1">
    <property type="nucleotide sequence ID" value="NZ_PDJC01000001.1"/>
</dbReference>
<evidence type="ECO:0000259" key="7">
    <source>
        <dbReference type="Pfam" id="PF00294"/>
    </source>
</evidence>
<dbReference type="GO" id="GO:0008443">
    <property type="term" value="F:phosphofructokinase activity"/>
    <property type="evidence" value="ECO:0007669"/>
    <property type="project" value="TreeGrafter"/>
</dbReference>
<keyword evidence="2 6" id="KW-0808">Transferase</keyword>
<evidence type="ECO:0000256" key="2">
    <source>
        <dbReference type="ARBA" id="ARBA00022679"/>
    </source>
</evidence>
<accession>A0A2A9CTP5</accession>
<comment type="similarity">
    <text evidence="1">Belongs to the carbohydrate kinase PfkB family.</text>
</comment>
<organism evidence="8 9">
    <name type="scientific">Propionicimonas paludicola</name>
    <dbReference type="NCBI Taxonomy" id="185243"/>
    <lineage>
        <taxon>Bacteria</taxon>
        <taxon>Bacillati</taxon>
        <taxon>Actinomycetota</taxon>
        <taxon>Actinomycetes</taxon>
        <taxon>Propionibacteriales</taxon>
        <taxon>Nocardioidaceae</taxon>
        <taxon>Propionicimonas</taxon>
    </lineage>
</organism>
<keyword evidence="9" id="KW-1185">Reference proteome</keyword>
<feature type="domain" description="Carbohydrate kinase PfkB" evidence="7">
    <location>
        <begin position="18"/>
        <end position="301"/>
    </location>
</feature>
<dbReference type="InterPro" id="IPR011611">
    <property type="entry name" value="PfkB_dom"/>
</dbReference>
<dbReference type="InterPro" id="IPR002173">
    <property type="entry name" value="Carboh/pur_kinase_PfkB_CS"/>
</dbReference>
<dbReference type="PANTHER" id="PTHR46566">
    <property type="entry name" value="1-PHOSPHOFRUCTOKINASE-RELATED"/>
    <property type="match status" value="1"/>
</dbReference>
<comment type="caution">
    <text evidence="8">The sequence shown here is derived from an EMBL/GenBank/DDBJ whole genome shotgun (WGS) entry which is preliminary data.</text>
</comment>
<evidence type="ECO:0000256" key="4">
    <source>
        <dbReference type="ARBA" id="ARBA00022777"/>
    </source>
</evidence>
<keyword evidence="3" id="KW-0547">Nucleotide-binding</keyword>
<sequence length="320" mass="32804">MRAICPNPTIDRLVLLDELVPGRVDRVRQNQAHPAGKSVSAARGARANGVQADVRVLLPEQGSGWYLATAVEEGLRIGATLVPGTVRESIILLEDSGRVSVLNGTGAEVSADAWTDFLTESLTRLEPEEWVVCSGSFPPGVGLSAVTSLAARVAEVGGRLALDTGPGWLSAALAGLVKPELISPNLAEAESILSGQIAPEPTSVDADALDRAAAAADGLRALGVRWVVVTAGSAGLAWSGPDGSGTLTGLVVEVRNPIGAGDAFLGGLVARLEQGVRFAEAVGWGMATSSAAIEQFRPGAADPARVQLHHQAIETARVGA</sequence>
<dbReference type="PANTHER" id="PTHR46566:SF5">
    <property type="entry name" value="1-PHOSPHOFRUCTOKINASE"/>
    <property type="match status" value="1"/>
</dbReference>
<evidence type="ECO:0000256" key="3">
    <source>
        <dbReference type="ARBA" id="ARBA00022741"/>
    </source>
</evidence>
<dbReference type="Proteomes" id="UP000226079">
    <property type="component" value="Unassembled WGS sequence"/>
</dbReference>
<reference evidence="8 9" key="1">
    <citation type="submission" date="2017-10" db="EMBL/GenBank/DDBJ databases">
        <title>Sequencing the genomes of 1000 actinobacteria strains.</title>
        <authorList>
            <person name="Klenk H.-P."/>
        </authorList>
    </citation>
    <scope>NUCLEOTIDE SEQUENCE [LARGE SCALE GENOMIC DNA]</scope>
    <source>
        <strain evidence="8 9">DSM 15597</strain>
    </source>
</reference>
<dbReference type="PIRSF" id="PIRSF000535">
    <property type="entry name" value="1PFK/6PFK/LacC"/>
    <property type="match status" value="1"/>
</dbReference>
<evidence type="ECO:0000256" key="6">
    <source>
        <dbReference type="PIRNR" id="PIRNR000535"/>
    </source>
</evidence>
<protein>
    <submittedName>
        <fullName evidence="8">1-phosphofructokinase/6-phosphofructokinase 2</fullName>
    </submittedName>
</protein>
<dbReference type="SUPFAM" id="SSF53613">
    <property type="entry name" value="Ribokinase-like"/>
    <property type="match status" value="1"/>
</dbReference>
<dbReference type="GO" id="GO:0005829">
    <property type="term" value="C:cytosol"/>
    <property type="evidence" value="ECO:0007669"/>
    <property type="project" value="TreeGrafter"/>
</dbReference>
<dbReference type="InterPro" id="IPR029056">
    <property type="entry name" value="Ribokinase-like"/>
</dbReference>
<dbReference type="PROSITE" id="PS00584">
    <property type="entry name" value="PFKB_KINASES_2"/>
    <property type="match status" value="1"/>
</dbReference>
<dbReference type="InterPro" id="IPR017583">
    <property type="entry name" value="Tagatose/fructose_Pkinase"/>
</dbReference>
<dbReference type="OrthoDB" id="9801219at2"/>
<evidence type="ECO:0000313" key="8">
    <source>
        <dbReference type="EMBL" id="PFG17804.1"/>
    </source>
</evidence>
<name>A0A2A9CTP5_9ACTN</name>
<dbReference type="AlphaFoldDB" id="A0A2A9CTP5"/>
<dbReference type="Pfam" id="PF00294">
    <property type="entry name" value="PfkB"/>
    <property type="match status" value="1"/>
</dbReference>
<dbReference type="GO" id="GO:0005524">
    <property type="term" value="F:ATP binding"/>
    <property type="evidence" value="ECO:0007669"/>
    <property type="project" value="UniProtKB-KW"/>
</dbReference>
<keyword evidence="5" id="KW-0067">ATP-binding</keyword>
<evidence type="ECO:0000256" key="1">
    <source>
        <dbReference type="ARBA" id="ARBA00010688"/>
    </source>
</evidence>
<dbReference type="EMBL" id="PDJC01000001">
    <property type="protein sequence ID" value="PFG17804.1"/>
    <property type="molecule type" value="Genomic_DNA"/>
</dbReference>
<dbReference type="Gene3D" id="3.40.1190.20">
    <property type="match status" value="1"/>
</dbReference>
<evidence type="ECO:0000256" key="5">
    <source>
        <dbReference type="ARBA" id="ARBA00022840"/>
    </source>
</evidence>
<gene>
    <name evidence="8" type="ORF">ATK74_2380</name>
</gene>
<evidence type="ECO:0000313" key="9">
    <source>
        <dbReference type="Proteomes" id="UP000226079"/>
    </source>
</evidence>